<gene>
    <name evidence="1" type="ORF">COF57_23725</name>
</gene>
<dbReference type="Proteomes" id="UP000223364">
    <property type="component" value="Unassembled WGS sequence"/>
</dbReference>
<proteinExistence type="predicted"/>
<accession>A0A2C4PZ97</accession>
<evidence type="ECO:0000313" key="2">
    <source>
        <dbReference type="Proteomes" id="UP000223364"/>
    </source>
</evidence>
<name>A0A2C4PZ97_9BACI</name>
<sequence length="392" mass="47011">MYRSNSNHTYNGPSKALPLSLFDVKNELKQKSKLIHSGSMYKLTKEEQLIINNIKIQTEQLNKNNVTRTHAYYQFYTRYPEIHWALLGHMVSRNGGWNMTDLKGDLYTKILSEKDQITFFSFLERGNWLIFQDVYPQFLLYEQSVKRAQKLFHLLPHLNVSTFMETMWNDFWKTGNKKTLAIATIINEQHYLEKRVIQNIQFKKTVLNSIGFKLFDFFQFNHILFPFYENDKKLKVLLFGDTMKHFTSLHERILIGKRLYSLLFRDTHVLSQIISWAQHHPHTGSRKDYWPHLFSSVNESFSREFYKRRIKKCQLRSGAYRIYSPALIYAWRDMKHEEVDNEDWFTDWQVVNYLVDKEENINGQITEDYCKTLEKIELAILAKKNVLLREEE</sequence>
<dbReference type="Pfam" id="PF10720">
    <property type="entry name" value="DUF2515"/>
    <property type="match status" value="1"/>
</dbReference>
<evidence type="ECO:0000313" key="1">
    <source>
        <dbReference type="EMBL" id="PHD57492.1"/>
    </source>
</evidence>
<dbReference type="InterPro" id="IPR019658">
    <property type="entry name" value="DUF2515"/>
</dbReference>
<protein>
    <submittedName>
        <fullName evidence="1">DUF2515 domain-containing protein</fullName>
    </submittedName>
</protein>
<dbReference type="EMBL" id="NUSP01000026">
    <property type="protein sequence ID" value="PHD57492.1"/>
    <property type="molecule type" value="Genomic_DNA"/>
</dbReference>
<dbReference type="RefSeq" id="WP_060487515.1">
    <property type="nucleotide sequence ID" value="NZ_LJXA01000020.1"/>
</dbReference>
<reference evidence="1 2" key="1">
    <citation type="submission" date="2017-09" db="EMBL/GenBank/DDBJ databases">
        <title>Large-scale bioinformatics analysis of Bacillus genomes uncovers conserved roles of natural products in bacterial physiology.</title>
        <authorList>
            <consortium name="Agbiome Team Llc"/>
            <person name="Bleich R.M."/>
            <person name="Grubbs K.J."/>
            <person name="Santa Maria K.C."/>
            <person name="Allen S.E."/>
            <person name="Farag S."/>
            <person name="Shank E.A."/>
            <person name="Bowers A."/>
        </authorList>
    </citation>
    <scope>NUCLEOTIDE SEQUENCE [LARGE SCALE GENOMIC DNA]</scope>
    <source>
        <strain evidence="1 2">AFS044295</strain>
    </source>
</reference>
<organism evidence="1 2">
    <name type="scientific">Bacillus wiedmannii</name>
    <dbReference type="NCBI Taxonomy" id="1890302"/>
    <lineage>
        <taxon>Bacteria</taxon>
        <taxon>Bacillati</taxon>
        <taxon>Bacillota</taxon>
        <taxon>Bacilli</taxon>
        <taxon>Bacillales</taxon>
        <taxon>Bacillaceae</taxon>
        <taxon>Bacillus</taxon>
        <taxon>Bacillus cereus group</taxon>
    </lineage>
</organism>
<dbReference type="AlphaFoldDB" id="A0A2C4PZ97"/>
<comment type="caution">
    <text evidence="1">The sequence shown here is derived from an EMBL/GenBank/DDBJ whole genome shotgun (WGS) entry which is preliminary data.</text>
</comment>